<feature type="compositionally biased region" description="Low complexity" evidence="1">
    <location>
        <begin position="102"/>
        <end position="128"/>
    </location>
</feature>
<evidence type="ECO:0000313" key="2">
    <source>
        <dbReference type="EMBL" id="BCL22516.1"/>
    </source>
</evidence>
<feature type="compositionally biased region" description="Low complexity" evidence="1">
    <location>
        <begin position="254"/>
        <end position="313"/>
    </location>
</feature>
<feature type="compositionally biased region" description="Basic residues" evidence="1">
    <location>
        <begin position="243"/>
        <end position="253"/>
    </location>
</feature>
<reference evidence="2 3" key="1">
    <citation type="journal article" date="2014" name="Int. J. Syst. Evol. Microbiol.">
        <title>Complete genome sequence of Corynebacterium casei LMG S-19264T (=DSM 44701T), isolated from a smear-ripened cheese.</title>
        <authorList>
            <consortium name="US DOE Joint Genome Institute (JGI-PGF)"/>
            <person name="Walter F."/>
            <person name="Albersmeier A."/>
            <person name="Kalinowski J."/>
            <person name="Ruckert C."/>
        </authorList>
    </citation>
    <scope>NUCLEOTIDE SEQUENCE [LARGE SCALE GENOMIC DNA]</scope>
    <source>
        <strain evidence="2 3">JCM 4255</strain>
    </source>
</reference>
<gene>
    <name evidence="2" type="ORF">GCM10017668_43590</name>
</gene>
<evidence type="ECO:0000256" key="1">
    <source>
        <dbReference type="SAM" id="MobiDB-lite"/>
    </source>
</evidence>
<accession>A0A7G1NLN8</accession>
<dbReference type="Proteomes" id="UP000516373">
    <property type="component" value="Chromosome"/>
</dbReference>
<name>A0A7G1NLN8_9ACTN</name>
<proteinExistence type="predicted"/>
<feature type="compositionally biased region" description="Basic and acidic residues" evidence="1">
    <location>
        <begin position="84"/>
        <end position="95"/>
    </location>
</feature>
<feature type="compositionally biased region" description="Pro residues" evidence="1">
    <location>
        <begin position="165"/>
        <end position="190"/>
    </location>
</feature>
<protein>
    <submittedName>
        <fullName evidence="2">Uncharacterized protein</fullName>
    </submittedName>
</protein>
<dbReference type="EMBL" id="AP023439">
    <property type="protein sequence ID" value="BCL22516.1"/>
    <property type="molecule type" value="Genomic_DNA"/>
</dbReference>
<feature type="region of interest" description="Disordered" evidence="1">
    <location>
        <begin position="78"/>
        <end position="324"/>
    </location>
</feature>
<feature type="compositionally biased region" description="Low complexity" evidence="1">
    <location>
        <begin position="191"/>
        <end position="206"/>
    </location>
</feature>
<dbReference type="AlphaFoldDB" id="A0A7G1NLN8"/>
<dbReference type="KEGG" id="stui:GCM10017668_43590"/>
<evidence type="ECO:0000313" key="3">
    <source>
        <dbReference type="Proteomes" id="UP000516373"/>
    </source>
</evidence>
<organism evidence="2 3">
    <name type="scientific">Streptomyces tuirus</name>
    <dbReference type="NCBI Taxonomy" id="68278"/>
    <lineage>
        <taxon>Bacteria</taxon>
        <taxon>Bacillati</taxon>
        <taxon>Actinomycetota</taxon>
        <taxon>Actinomycetes</taxon>
        <taxon>Kitasatosporales</taxon>
        <taxon>Streptomycetaceae</taxon>
        <taxon>Streptomyces</taxon>
    </lineage>
</organism>
<sequence>MTWSAALPDAALRALRTAAGRRALQVALLVGGLLAIGLLCGGRAYAESGAGELPEGRGGRFVSGVHVLGVVAERLGGAAGDAGEAVREGVAEGRVKPPSPSRPTSSSLPSSSLPSPSPSPSQSQSRSQSFERGSGVGRPELSREPSHPVLPKPSSHLVRTDSPALPAPAPPPSDNALPGMPPLPALPLPTPVAAAPQPGGATTPVAVATERPSHAGTPGTVGHGDEPHAAPAGGPMSPGTPMHHGRRTHHTGRIGHPGPSSSHPGPSSSHPGPSSSHPGPLSSHSGPSGSHPGPSFAHSGPSATHGGPAPADGGSSGHGDVHAVTPGLRAPLTLVAGLVARDEAADARGSHQDISLFPG</sequence>